<sequence length="156" mass="17853">REGRIPPALARVHARQVFVSTPVGAQVWPPLFWRSFRMRPPEMRLSRIVRRRPYATGSVCEDATAMVSSGLTTNVVHEVTCATEPIVSCRNNGFVFLYKVFLVFEIRSRRWIILYFIFQNPAKPGWQSQAQSKLAAATAFFTRCTIASNRSEHCYI</sequence>
<evidence type="ECO:0000313" key="2">
    <source>
        <dbReference type="Proteomes" id="UP000015105"/>
    </source>
</evidence>
<protein>
    <submittedName>
        <fullName evidence="1">Uncharacterized protein</fullName>
    </submittedName>
</protein>
<proteinExistence type="predicted"/>
<dbReference type="Proteomes" id="UP000015105">
    <property type="component" value="Chromosome 6D"/>
</dbReference>
<accession>A0A453PCT9</accession>
<evidence type="ECO:0000313" key="1">
    <source>
        <dbReference type="EnsemblPlants" id="AET6Gv20691500.2"/>
    </source>
</evidence>
<reference evidence="1" key="5">
    <citation type="journal article" date="2021" name="G3 (Bethesda)">
        <title>Aegilops tauschii genome assembly Aet v5.0 features greater sequence contiguity and improved annotation.</title>
        <authorList>
            <person name="Wang L."/>
            <person name="Zhu T."/>
            <person name="Rodriguez J.C."/>
            <person name="Deal K.R."/>
            <person name="Dubcovsky J."/>
            <person name="McGuire P.E."/>
            <person name="Lux T."/>
            <person name="Spannagl M."/>
            <person name="Mayer K.F.X."/>
            <person name="Baldrich P."/>
            <person name="Meyers B.C."/>
            <person name="Huo N."/>
            <person name="Gu Y.Q."/>
            <person name="Zhou H."/>
            <person name="Devos K.M."/>
            <person name="Bennetzen J.L."/>
            <person name="Unver T."/>
            <person name="Budak H."/>
            <person name="Gulick P.J."/>
            <person name="Galiba G."/>
            <person name="Kalapos B."/>
            <person name="Nelson D.R."/>
            <person name="Li P."/>
            <person name="You F.M."/>
            <person name="Luo M.C."/>
            <person name="Dvorak J."/>
        </authorList>
    </citation>
    <scope>NUCLEOTIDE SEQUENCE [LARGE SCALE GENOMIC DNA]</scope>
    <source>
        <strain evidence="1">cv. AL8/78</strain>
    </source>
</reference>
<reference evidence="1" key="4">
    <citation type="submission" date="2019-03" db="UniProtKB">
        <authorList>
            <consortium name="EnsemblPlants"/>
        </authorList>
    </citation>
    <scope>IDENTIFICATION</scope>
</reference>
<dbReference type="Gramene" id="AET6Gv20691500.2">
    <property type="protein sequence ID" value="AET6Gv20691500.2"/>
    <property type="gene ID" value="AET6Gv20691500"/>
</dbReference>
<dbReference type="AlphaFoldDB" id="A0A453PCT9"/>
<reference evidence="1" key="3">
    <citation type="journal article" date="2017" name="Nature">
        <title>Genome sequence of the progenitor of the wheat D genome Aegilops tauschii.</title>
        <authorList>
            <person name="Luo M.C."/>
            <person name="Gu Y.Q."/>
            <person name="Puiu D."/>
            <person name="Wang H."/>
            <person name="Twardziok S.O."/>
            <person name="Deal K.R."/>
            <person name="Huo N."/>
            <person name="Zhu T."/>
            <person name="Wang L."/>
            <person name="Wang Y."/>
            <person name="McGuire P.E."/>
            <person name="Liu S."/>
            <person name="Long H."/>
            <person name="Ramasamy R.K."/>
            <person name="Rodriguez J.C."/>
            <person name="Van S.L."/>
            <person name="Yuan L."/>
            <person name="Wang Z."/>
            <person name="Xia Z."/>
            <person name="Xiao L."/>
            <person name="Anderson O.D."/>
            <person name="Ouyang S."/>
            <person name="Liang Y."/>
            <person name="Zimin A.V."/>
            <person name="Pertea G."/>
            <person name="Qi P."/>
            <person name="Bennetzen J.L."/>
            <person name="Dai X."/>
            <person name="Dawson M.W."/>
            <person name="Muller H.G."/>
            <person name="Kugler K."/>
            <person name="Rivarola-Duarte L."/>
            <person name="Spannagl M."/>
            <person name="Mayer K.F.X."/>
            <person name="Lu F.H."/>
            <person name="Bevan M.W."/>
            <person name="Leroy P."/>
            <person name="Li P."/>
            <person name="You F.M."/>
            <person name="Sun Q."/>
            <person name="Liu Z."/>
            <person name="Lyons E."/>
            <person name="Wicker T."/>
            <person name="Salzberg S.L."/>
            <person name="Devos K.M."/>
            <person name="Dvorak J."/>
        </authorList>
    </citation>
    <scope>NUCLEOTIDE SEQUENCE [LARGE SCALE GENOMIC DNA]</scope>
    <source>
        <strain evidence="1">cv. AL8/78</strain>
    </source>
</reference>
<organism evidence="1 2">
    <name type="scientific">Aegilops tauschii subsp. strangulata</name>
    <name type="common">Goatgrass</name>
    <dbReference type="NCBI Taxonomy" id="200361"/>
    <lineage>
        <taxon>Eukaryota</taxon>
        <taxon>Viridiplantae</taxon>
        <taxon>Streptophyta</taxon>
        <taxon>Embryophyta</taxon>
        <taxon>Tracheophyta</taxon>
        <taxon>Spermatophyta</taxon>
        <taxon>Magnoliopsida</taxon>
        <taxon>Liliopsida</taxon>
        <taxon>Poales</taxon>
        <taxon>Poaceae</taxon>
        <taxon>BOP clade</taxon>
        <taxon>Pooideae</taxon>
        <taxon>Triticodae</taxon>
        <taxon>Triticeae</taxon>
        <taxon>Triticinae</taxon>
        <taxon>Aegilops</taxon>
    </lineage>
</organism>
<reference evidence="2" key="1">
    <citation type="journal article" date="2014" name="Science">
        <title>Ancient hybridizations among the ancestral genomes of bread wheat.</title>
        <authorList>
            <consortium name="International Wheat Genome Sequencing Consortium,"/>
            <person name="Marcussen T."/>
            <person name="Sandve S.R."/>
            <person name="Heier L."/>
            <person name="Spannagl M."/>
            <person name="Pfeifer M."/>
            <person name="Jakobsen K.S."/>
            <person name="Wulff B.B."/>
            <person name="Steuernagel B."/>
            <person name="Mayer K.F."/>
            <person name="Olsen O.A."/>
        </authorList>
    </citation>
    <scope>NUCLEOTIDE SEQUENCE [LARGE SCALE GENOMIC DNA]</scope>
    <source>
        <strain evidence="2">cv. AL8/78</strain>
    </source>
</reference>
<name>A0A453PCT9_AEGTS</name>
<reference evidence="2" key="2">
    <citation type="journal article" date="2017" name="Nat. Plants">
        <title>The Aegilops tauschii genome reveals multiple impacts of transposons.</title>
        <authorList>
            <person name="Zhao G."/>
            <person name="Zou C."/>
            <person name="Li K."/>
            <person name="Wang K."/>
            <person name="Li T."/>
            <person name="Gao L."/>
            <person name="Zhang X."/>
            <person name="Wang H."/>
            <person name="Yang Z."/>
            <person name="Liu X."/>
            <person name="Jiang W."/>
            <person name="Mao L."/>
            <person name="Kong X."/>
            <person name="Jiao Y."/>
            <person name="Jia J."/>
        </authorList>
    </citation>
    <scope>NUCLEOTIDE SEQUENCE [LARGE SCALE GENOMIC DNA]</scope>
    <source>
        <strain evidence="2">cv. AL8/78</strain>
    </source>
</reference>
<keyword evidence="2" id="KW-1185">Reference proteome</keyword>
<dbReference type="EnsemblPlants" id="AET6Gv20691500.2">
    <property type="protein sequence ID" value="AET6Gv20691500.2"/>
    <property type="gene ID" value="AET6Gv20691500"/>
</dbReference>